<dbReference type="EMBL" id="VTPC01002770">
    <property type="protein sequence ID" value="KAF2899515.1"/>
    <property type="molecule type" value="Genomic_DNA"/>
</dbReference>
<dbReference type="Proteomes" id="UP000801492">
    <property type="component" value="Unassembled WGS sequence"/>
</dbReference>
<feature type="domain" description="Caprin-1 dimerization" evidence="3">
    <location>
        <begin position="108"/>
        <end position="225"/>
    </location>
</feature>
<proteinExistence type="inferred from homology"/>
<comment type="caution">
    <text evidence="4">The sequence shown here is derived from an EMBL/GenBank/DDBJ whole genome shotgun (WGS) entry which is preliminary data.</text>
</comment>
<protein>
    <recommendedName>
        <fullName evidence="3">Caprin-1 dimerization domain-containing protein</fullName>
    </recommendedName>
</protein>
<keyword evidence="5" id="KW-1185">Reference proteome</keyword>
<feature type="compositionally biased region" description="Polar residues" evidence="2">
    <location>
        <begin position="346"/>
        <end position="356"/>
    </location>
</feature>
<accession>A0A8K0DF26</accession>
<dbReference type="PANTHER" id="PTHR22922">
    <property type="entry name" value="GPI-ANCHORED PROTEIN P137"/>
    <property type="match status" value="1"/>
</dbReference>
<reference evidence="4" key="1">
    <citation type="submission" date="2019-08" db="EMBL/GenBank/DDBJ databases">
        <title>The genome of the North American firefly Photinus pyralis.</title>
        <authorList>
            <consortium name="Photinus pyralis genome working group"/>
            <person name="Fallon T.R."/>
            <person name="Sander Lower S.E."/>
            <person name="Weng J.-K."/>
        </authorList>
    </citation>
    <scope>NUCLEOTIDE SEQUENCE</scope>
    <source>
        <strain evidence="4">TRF0915ILg1</strain>
        <tissue evidence="4">Whole body</tissue>
    </source>
</reference>
<dbReference type="AlphaFoldDB" id="A0A8K0DF26"/>
<feature type="compositionally biased region" description="Low complexity" evidence="2">
    <location>
        <begin position="388"/>
        <end position="409"/>
    </location>
</feature>
<dbReference type="GO" id="GO:0003723">
    <property type="term" value="F:RNA binding"/>
    <property type="evidence" value="ECO:0007669"/>
    <property type="project" value="TreeGrafter"/>
</dbReference>
<feature type="compositionally biased region" description="Basic residues" evidence="2">
    <location>
        <begin position="410"/>
        <end position="425"/>
    </location>
</feature>
<dbReference type="OrthoDB" id="10062814at2759"/>
<evidence type="ECO:0000256" key="2">
    <source>
        <dbReference type="SAM" id="MobiDB-lite"/>
    </source>
</evidence>
<feature type="region of interest" description="Disordered" evidence="2">
    <location>
        <begin position="317"/>
        <end position="425"/>
    </location>
</feature>
<evidence type="ECO:0000313" key="5">
    <source>
        <dbReference type="Proteomes" id="UP000801492"/>
    </source>
</evidence>
<sequence>MPSAANVKIDKQINSDTALADSSGNATTPMRQAITVIEHKIRNLEKRKAKLESYRELQNSGKDLNQDQKTAVAKYEEVVQTLEFARDLCKQFLGIASVSEKEAKKQARKEAAAKSQAELAKIREVLLVQDALNQMGQDTVREDFLLGRNGATSLTEADLKLLDDLYPAVTPKHEPGDPTAFANQVQAAAEHLLAVVDGKQKEVFGGSYSQIKEVIGKIHESGYLDQAVASEFEEVVENVEPEHSCNAVVPEPLPQVQEVLPPLETVTIEPSRPPVPPQVEPPLEQMPPEQQIYYQQHRPITEVLGTGSFYFLQDSELDTPDTLPTQTFTNTSYVQAPPPPIPLPPNFQTYQPPTNANVPPPGNGVEEPPPQPPQPPQPEETQKHRGQPRPNNQTYYQNNNNNNYNNNRPPRQHRNGPRAGNRHQQ</sequence>
<dbReference type="InterPro" id="IPR028816">
    <property type="entry name" value="Caprin"/>
</dbReference>
<feature type="compositionally biased region" description="Polar residues" evidence="2">
    <location>
        <begin position="322"/>
        <end position="334"/>
    </location>
</feature>
<dbReference type="Pfam" id="PF18293">
    <property type="entry name" value="Caprin-1_dimer"/>
    <property type="match status" value="1"/>
</dbReference>
<name>A0A8K0DF26_IGNLU</name>
<organism evidence="4 5">
    <name type="scientific">Ignelater luminosus</name>
    <name type="common">Cucubano</name>
    <name type="synonym">Pyrophorus luminosus</name>
    <dbReference type="NCBI Taxonomy" id="2038154"/>
    <lineage>
        <taxon>Eukaryota</taxon>
        <taxon>Metazoa</taxon>
        <taxon>Ecdysozoa</taxon>
        <taxon>Arthropoda</taxon>
        <taxon>Hexapoda</taxon>
        <taxon>Insecta</taxon>
        <taxon>Pterygota</taxon>
        <taxon>Neoptera</taxon>
        <taxon>Endopterygota</taxon>
        <taxon>Coleoptera</taxon>
        <taxon>Polyphaga</taxon>
        <taxon>Elateriformia</taxon>
        <taxon>Elateroidea</taxon>
        <taxon>Elateridae</taxon>
        <taxon>Agrypninae</taxon>
        <taxon>Pyrophorini</taxon>
        <taxon>Ignelater</taxon>
    </lineage>
</organism>
<evidence type="ECO:0000259" key="3">
    <source>
        <dbReference type="Pfam" id="PF18293"/>
    </source>
</evidence>
<evidence type="ECO:0000256" key="1">
    <source>
        <dbReference type="ARBA" id="ARBA00007950"/>
    </source>
</evidence>
<dbReference type="InterPro" id="IPR041637">
    <property type="entry name" value="Caprin-1_dimer"/>
</dbReference>
<gene>
    <name evidence="4" type="ORF">ILUMI_06650</name>
</gene>
<dbReference type="PANTHER" id="PTHR22922:SF19">
    <property type="entry name" value="CAPRIN HOMOLOG"/>
    <property type="match status" value="1"/>
</dbReference>
<evidence type="ECO:0000313" key="4">
    <source>
        <dbReference type="EMBL" id="KAF2899515.1"/>
    </source>
</evidence>
<dbReference type="GO" id="GO:0005737">
    <property type="term" value="C:cytoplasm"/>
    <property type="evidence" value="ECO:0007669"/>
    <property type="project" value="TreeGrafter"/>
</dbReference>
<feature type="compositionally biased region" description="Pro residues" evidence="2">
    <location>
        <begin position="336"/>
        <end position="345"/>
    </location>
</feature>
<feature type="compositionally biased region" description="Pro residues" evidence="2">
    <location>
        <begin position="358"/>
        <end position="378"/>
    </location>
</feature>
<comment type="similarity">
    <text evidence="1">Belongs to the caprin family.</text>
</comment>